<reference evidence="4 5" key="1">
    <citation type="submission" date="2016-10" db="EMBL/GenBank/DDBJ databases">
        <authorList>
            <person name="Varghese N."/>
            <person name="Submissions S."/>
        </authorList>
    </citation>
    <scope>NUCLEOTIDE SEQUENCE [LARGE SCALE GENOMIC DNA]</scope>
    <source>
        <strain evidence="4 5">DSM 11855</strain>
    </source>
</reference>
<accession>A0A1I7AF11</accession>
<evidence type="ECO:0000313" key="4">
    <source>
        <dbReference type="EMBL" id="SFT73539.1"/>
    </source>
</evidence>
<evidence type="ECO:0000256" key="2">
    <source>
        <dbReference type="ARBA" id="ARBA00023172"/>
    </source>
</evidence>
<name>A0A1I7AF11_METTE</name>
<feature type="domain" description="Tyr recombinase" evidence="3">
    <location>
        <begin position="137"/>
        <end position="332"/>
    </location>
</feature>
<dbReference type="GO" id="GO:0006310">
    <property type="term" value="P:DNA recombination"/>
    <property type="evidence" value="ECO:0007669"/>
    <property type="project" value="UniProtKB-KW"/>
</dbReference>
<dbReference type="SUPFAM" id="SSF56349">
    <property type="entry name" value="DNA breaking-rejoining enzymes"/>
    <property type="match status" value="1"/>
</dbReference>
<keyword evidence="2" id="KW-0233">DNA recombination</keyword>
<dbReference type="Gene3D" id="1.10.150.130">
    <property type="match status" value="1"/>
</dbReference>
<keyword evidence="1" id="KW-0238">DNA-binding</keyword>
<evidence type="ECO:0000259" key="3">
    <source>
        <dbReference type="PROSITE" id="PS51898"/>
    </source>
</evidence>
<dbReference type="AlphaFoldDB" id="A0A1I7AF11"/>
<dbReference type="Gene3D" id="1.10.443.10">
    <property type="entry name" value="Intergrase catalytic core"/>
    <property type="match status" value="1"/>
</dbReference>
<protein>
    <submittedName>
        <fullName evidence="4">Site-specific recombinase XerD</fullName>
    </submittedName>
</protein>
<dbReference type="GO" id="GO:0003677">
    <property type="term" value="F:DNA binding"/>
    <property type="evidence" value="ECO:0007669"/>
    <property type="project" value="UniProtKB-KW"/>
</dbReference>
<proteinExistence type="predicted"/>
<dbReference type="InterPro" id="IPR011010">
    <property type="entry name" value="DNA_brk_join_enz"/>
</dbReference>
<organism evidence="4 5">
    <name type="scientific">Methanosarcina thermophila</name>
    <dbReference type="NCBI Taxonomy" id="2210"/>
    <lineage>
        <taxon>Archaea</taxon>
        <taxon>Methanobacteriati</taxon>
        <taxon>Methanobacteriota</taxon>
        <taxon>Stenosarchaea group</taxon>
        <taxon>Methanomicrobia</taxon>
        <taxon>Methanosarcinales</taxon>
        <taxon>Methanosarcinaceae</taxon>
        <taxon>Methanosarcina</taxon>
    </lineage>
</organism>
<evidence type="ECO:0000313" key="5">
    <source>
        <dbReference type="Proteomes" id="UP000323733"/>
    </source>
</evidence>
<dbReference type="InterPro" id="IPR013762">
    <property type="entry name" value="Integrase-like_cat_sf"/>
</dbReference>
<dbReference type="InterPro" id="IPR010998">
    <property type="entry name" value="Integrase_recombinase_N"/>
</dbReference>
<dbReference type="InterPro" id="IPR002104">
    <property type="entry name" value="Integrase_catalytic"/>
</dbReference>
<dbReference type="PROSITE" id="PS51898">
    <property type="entry name" value="TYR_RECOMBINASE"/>
    <property type="match status" value="1"/>
</dbReference>
<dbReference type="GO" id="GO:0015074">
    <property type="term" value="P:DNA integration"/>
    <property type="evidence" value="ECO:0007669"/>
    <property type="project" value="InterPro"/>
</dbReference>
<dbReference type="Proteomes" id="UP000323733">
    <property type="component" value="Unassembled WGS sequence"/>
</dbReference>
<dbReference type="Pfam" id="PF00589">
    <property type="entry name" value="Phage_integrase"/>
    <property type="match status" value="1"/>
</dbReference>
<gene>
    <name evidence="4" type="ORF">SAMN02910340_02107</name>
</gene>
<sequence length="415" mass="47887">MARVEDPSNFEKKLKAAIKLVVDSETISAEDKKAIQEFYFSLRRKNMKISTQITHINTLKRTCEHILKIGIIKPLYEIDLFDYDRLLEFLETEMGYKTGTINQCKKSIRSFMKWKYGDGVPSWVLNEVKMVHAPTPVQPQDLPTREEFTEFLEAAPHPRDKAIIAVCADGGIRIGALLACCTNSVTETPHGVVLYLSKTGANKTTPAKGVPLTWSAGYLQQWLAIHPLRNDPNAPLWTTLRRIRQPNTGTLQYEALSYEGACYVFKQVEKKLDKSKHVHPHTLRHYAVTCWILDGLREQDINYRAGWTKDSKQMFSTYGNFADDDMNMRIFEHYGLKTDDRRQIVLKKCPRCNNVLKPEDRFCSQCSLVLSNDAFQEVQEQKNDLIQTLRYAMEDPEFQMKLIAISEEKKKELRL</sequence>
<evidence type="ECO:0000256" key="1">
    <source>
        <dbReference type="ARBA" id="ARBA00023125"/>
    </source>
</evidence>
<dbReference type="RefSeq" id="WP_181952251.1">
    <property type="nucleotide sequence ID" value="NZ_FPAO01000008.1"/>
</dbReference>
<keyword evidence="5" id="KW-1185">Reference proteome</keyword>
<dbReference type="CDD" id="cd00397">
    <property type="entry name" value="DNA_BRE_C"/>
    <property type="match status" value="1"/>
</dbReference>
<dbReference type="EMBL" id="FPAO01000008">
    <property type="protein sequence ID" value="SFT73539.1"/>
    <property type="molecule type" value="Genomic_DNA"/>
</dbReference>